<sequence length="140" mass="16260">MQRIIYLSSGVKVFSDEEINSLLDISRKNNANNNITGLLLYADGNFLQIIEGEKEAIEMTYQKILNDSRHKNIILITNEPIKKRSFSDWKMGYSIVNPEFLIKHPEINPFQVKKTSNIDSIINTFIDTFLNSFRNKVLYN</sequence>
<evidence type="ECO:0000313" key="2">
    <source>
        <dbReference type="EMBL" id="TWH93067.1"/>
    </source>
</evidence>
<reference evidence="2 3" key="1">
    <citation type="journal article" date="2015" name="Stand. Genomic Sci.">
        <title>Genomic Encyclopedia of Bacterial and Archaeal Type Strains, Phase III: the genomes of soil and plant-associated and newly described type strains.</title>
        <authorList>
            <person name="Whitman W.B."/>
            <person name="Woyke T."/>
            <person name="Klenk H.P."/>
            <person name="Zhou Y."/>
            <person name="Lilburn T.G."/>
            <person name="Beck B.J."/>
            <person name="De Vos P."/>
            <person name="Vandamme P."/>
            <person name="Eisen J.A."/>
            <person name="Garrity G."/>
            <person name="Hugenholtz P."/>
            <person name="Kyrpides N.C."/>
        </authorList>
    </citation>
    <scope>NUCLEOTIDE SEQUENCE [LARGE SCALE GENOMIC DNA]</scope>
    <source>
        <strain evidence="2 3">CGMCC 1.6844</strain>
    </source>
</reference>
<evidence type="ECO:0000259" key="1">
    <source>
        <dbReference type="PROSITE" id="PS50925"/>
    </source>
</evidence>
<name>A0A562KCD7_9FLAO</name>
<dbReference type="Pfam" id="PF04940">
    <property type="entry name" value="BLUF"/>
    <property type="match status" value="1"/>
</dbReference>
<dbReference type="Gene3D" id="3.30.70.100">
    <property type="match status" value="1"/>
</dbReference>
<accession>A0A562KCD7</accession>
<dbReference type="Proteomes" id="UP000315312">
    <property type="component" value="Unassembled WGS sequence"/>
</dbReference>
<dbReference type="AlphaFoldDB" id="A0A562KCD7"/>
<dbReference type="RefSeq" id="WP_133606148.1">
    <property type="nucleotide sequence ID" value="NZ_SNZC01000001.1"/>
</dbReference>
<dbReference type="InterPro" id="IPR036046">
    <property type="entry name" value="Acylphosphatase-like_dom_sf"/>
</dbReference>
<keyword evidence="3" id="KW-1185">Reference proteome</keyword>
<dbReference type="SUPFAM" id="SSF54975">
    <property type="entry name" value="Acylphosphatase/BLUF domain-like"/>
    <property type="match status" value="1"/>
</dbReference>
<dbReference type="InterPro" id="IPR007024">
    <property type="entry name" value="BLUF_domain"/>
</dbReference>
<organism evidence="2 3">
    <name type="scientific">Flavobacterium cheniae</name>
    <dbReference type="NCBI Taxonomy" id="295428"/>
    <lineage>
        <taxon>Bacteria</taxon>
        <taxon>Pseudomonadati</taxon>
        <taxon>Bacteroidota</taxon>
        <taxon>Flavobacteriia</taxon>
        <taxon>Flavobacteriales</taxon>
        <taxon>Flavobacteriaceae</taxon>
        <taxon>Flavobacterium</taxon>
    </lineage>
</organism>
<dbReference type="PROSITE" id="PS50925">
    <property type="entry name" value="BLUF"/>
    <property type="match status" value="1"/>
</dbReference>
<evidence type="ECO:0000313" key="3">
    <source>
        <dbReference type="Proteomes" id="UP000315312"/>
    </source>
</evidence>
<dbReference type="GO" id="GO:0071949">
    <property type="term" value="F:FAD binding"/>
    <property type="evidence" value="ECO:0007669"/>
    <property type="project" value="InterPro"/>
</dbReference>
<dbReference type="OrthoDB" id="1122028at2"/>
<comment type="caution">
    <text evidence="2">The sequence shown here is derived from an EMBL/GenBank/DDBJ whole genome shotgun (WGS) entry which is preliminary data.</text>
</comment>
<dbReference type="EMBL" id="VLKM01000009">
    <property type="protein sequence ID" value="TWH93067.1"/>
    <property type="molecule type" value="Genomic_DNA"/>
</dbReference>
<protein>
    <submittedName>
        <fullName evidence="2">FAD-dependent sensor of blue light</fullName>
    </submittedName>
</protein>
<proteinExistence type="predicted"/>
<dbReference type="GO" id="GO:0009882">
    <property type="term" value="F:blue light photoreceptor activity"/>
    <property type="evidence" value="ECO:0007669"/>
    <property type="project" value="InterPro"/>
</dbReference>
<feature type="domain" description="BLUF" evidence="1">
    <location>
        <begin position="1"/>
        <end position="92"/>
    </location>
</feature>
<dbReference type="SMART" id="SM01034">
    <property type="entry name" value="BLUF"/>
    <property type="match status" value="1"/>
</dbReference>
<gene>
    <name evidence="2" type="ORF">IP97_02136</name>
</gene>